<dbReference type="Proteomes" id="UP001152320">
    <property type="component" value="Chromosome 14"/>
</dbReference>
<organism evidence="1 2">
    <name type="scientific">Holothuria leucospilota</name>
    <name type="common">Black long sea cucumber</name>
    <name type="synonym">Mertensiothuria leucospilota</name>
    <dbReference type="NCBI Taxonomy" id="206669"/>
    <lineage>
        <taxon>Eukaryota</taxon>
        <taxon>Metazoa</taxon>
        <taxon>Echinodermata</taxon>
        <taxon>Eleutherozoa</taxon>
        <taxon>Echinozoa</taxon>
        <taxon>Holothuroidea</taxon>
        <taxon>Aspidochirotacea</taxon>
        <taxon>Aspidochirotida</taxon>
        <taxon>Holothuriidae</taxon>
        <taxon>Holothuria</taxon>
    </lineage>
</organism>
<sequence>MGVADAQVTANLPSRALNPRLQVAHNGVQYNQGATARNVAAKDRTAVRMAVAVLLMVARDAQEQANDVMTVAQTAAVPQTVVSVASDEASCPFDPCLDQRHTRVEKNIDEAESKAIYDLKYDTSIVVKPADKGGATVILNRESYTKIALEQLKDTAFYCTLRKDPVGPVFLSVTTSMGGEIQI</sequence>
<evidence type="ECO:0000313" key="1">
    <source>
        <dbReference type="EMBL" id="KAJ8029545.1"/>
    </source>
</evidence>
<evidence type="ECO:0000313" key="2">
    <source>
        <dbReference type="Proteomes" id="UP001152320"/>
    </source>
</evidence>
<accession>A0A9Q1BMV5</accession>
<dbReference type="EMBL" id="JAIZAY010000014">
    <property type="protein sequence ID" value="KAJ8029545.1"/>
    <property type="molecule type" value="Genomic_DNA"/>
</dbReference>
<proteinExistence type="predicted"/>
<dbReference type="OrthoDB" id="8946688at2759"/>
<dbReference type="AlphaFoldDB" id="A0A9Q1BMV5"/>
<reference evidence="1" key="1">
    <citation type="submission" date="2021-10" db="EMBL/GenBank/DDBJ databases">
        <title>Tropical sea cucumber genome reveals ecological adaptation and Cuvierian tubules defense mechanism.</title>
        <authorList>
            <person name="Chen T."/>
        </authorList>
    </citation>
    <scope>NUCLEOTIDE SEQUENCE</scope>
    <source>
        <strain evidence="1">Nanhai2018</strain>
        <tissue evidence="1">Muscle</tissue>
    </source>
</reference>
<name>A0A9Q1BMV5_HOLLE</name>
<keyword evidence="2" id="KW-1185">Reference proteome</keyword>
<comment type="caution">
    <text evidence="1">The sequence shown here is derived from an EMBL/GenBank/DDBJ whole genome shotgun (WGS) entry which is preliminary data.</text>
</comment>
<protein>
    <submittedName>
        <fullName evidence="1">Uncharacterized protein</fullName>
    </submittedName>
</protein>
<gene>
    <name evidence="1" type="ORF">HOLleu_28969</name>
</gene>